<organism evidence="1 2">
    <name type="scientific">Helianthus annuus</name>
    <name type="common">Common sunflower</name>
    <dbReference type="NCBI Taxonomy" id="4232"/>
    <lineage>
        <taxon>Eukaryota</taxon>
        <taxon>Viridiplantae</taxon>
        <taxon>Streptophyta</taxon>
        <taxon>Embryophyta</taxon>
        <taxon>Tracheophyta</taxon>
        <taxon>Spermatophyta</taxon>
        <taxon>Magnoliopsida</taxon>
        <taxon>eudicotyledons</taxon>
        <taxon>Gunneridae</taxon>
        <taxon>Pentapetalae</taxon>
        <taxon>asterids</taxon>
        <taxon>campanulids</taxon>
        <taxon>Asterales</taxon>
        <taxon>Asteraceae</taxon>
        <taxon>Asteroideae</taxon>
        <taxon>Heliantheae alliance</taxon>
        <taxon>Heliantheae</taxon>
        <taxon>Helianthus</taxon>
    </lineage>
</organism>
<reference evidence="1" key="2">
    <citation type="submission" date="2020-06" db="EMBL/GenBank/DDBJ databases">
        <title>Helianthus annuus Genome sequencing and assembly Release 2.</title>
        <authorList>
            <person name="Gouzy J."/>
            <person name="Langlade N."/>
            <person name="Munos S."/>
        </authorList>
    </citation>
    <scope>NUCLEOTIDE SEQUENCE</scope>
    <source>
        <tissue evidence="1">Leaves</tissue>
    </source>
</reference>
<proteinExistence type="predicted"/>
<protein>
    <submittedName>
        <fullName evidence="1">Uncharacterized protein</fullName>
    </submittedName>
</protein>
<dbReference type="Proteomes" id="UP000215914">
    <property type="component" value="Unassembled WGS sequence"/>
</dbReference>
<sequence length="66" mass="7915">MPELHRRFHRNPRSSYQRATFVFLSSSHRKRYSCRRKTDTLQAARMSEAGCRRHFSLSFPNLPFSL</sequence>
<dbReference type="EMBL" id="MNCJ02000318">
    <property type="protein sequence ID" value="KAF5812500.1"/>
    <property type="molecule type" value="Genomic_DNA"/>
</dbReference>
<name>A0A9K3JDN8_HELAN</name>
<reference evidence="1" key="1">
    <citation type="journal article" date="2017" name="Nature">
        <title>The sunflower genome provides insights into oil metabolism, flowering and Asterid evolution.</title>
        <authorList>
            <person name="Badouin H."/>
            <person name="Gouzy J."/>
            <person name="Grassa C.J."/>
            <person name="Murat F."/>
            <person name="Staton S.E."/>
            <person name="Cottret L."/>
            <person name="Lelandais-Briere C."/>
            <person name="Owens G.L."/>
            <person name="Carrere S."/>
            <person name="Mayjonade B."/>
            <person name="Legrand L."/>
            <person name="Gill N."/>
            <person name="Kane N.C."/>
            <person name="Bowers J.E."/>
            <person name="Hubner S."/>
            <person name="Bellec A."/>
            <person name="Berard A."/>
            <person name="Berges H."/>
            <person name="Blanchet N."/>
            <person name="Boniface M.C."/>
            <person name="Brunel D."/>
            <person name="Catrice O."/>
            <person name="Chaidir N."/>
            <person name="Claudel C."/>
            <person name="Donnadieu C."/>
            <person name="Faraut T."/>
            <person name="Fievet G."/>
            <person name="Helmstetter N."/>
            <person name="King M."/>
            <person name="Knapp S.J."/>
            <person name="Lai Z."/>
            <person name="Le Paslier M.C."/>
            <person name="Lippi Y."/>
            <person name="Lorenzon L."/>
            <person name="Mandel J.R."/>
            <person name="Marage G."/>
            <person name="Marchand G."/>
            <person name="Marquand E."/>
            <person name="Bret-Mestries E."/>
            <person name="Morien E."/>
            <person name="Nambeesan S."/>
            <person name="Nguyen T."/>
            <person name="Pegot-Espagnet P."/>
            <person name="Pouilly N."/>
            <person name="Raftis F."/>
            <person name="Sallet E."/>
            <person name="Schiex T."/>
            <person name="Thomas J."/>
            <person name="Vandecasteele C."/>
            <person name="Vares D."/>
            <person name="Vear F."/>
            <person name="Vautrin S."/>
            <person name="Crespi M."/>
            <person name="Mangin B."/>
            <person name="Burke J.M."/>
            <person name="Salse J."/>
            <person name="Munos S."/>
            <person name="Vincourt P."/>
            <person name="Rieseberg L.H."/>
            <person name="Langlade N.B."/>
        </authorList>
    </citation>
    <scope>NUCLEOTIDE SEQUENCE</scope>
    <source>
        <tissue evidence="1">Leaves</tissue>
    </source>
</reference>
<gene>
    <name evidence="1" type="ORF">HanXRQr2_Chr03g0087101</name>
</gene>
<dbReference type="Gramene" id="mRNA:HanXRQr2_Chr03g0087101">
    <property type="protein sequence ID" value="mRNA:HanXRQr2_Chr03g0087101"/>
    <property type="gene ID" value="HanXRQr2_Chr03g0087101"/>
</dbReference>
<evidence type="ECO:0000313" key="2">
    <source>
        <dbReference type="Proteomes" id="UP000215914"/>
    </source>
</evidence>
<dbReference type="AlphaFoldDB" id="A0A9K3JDN8"/>
<accession>A0A9K3JDN8</accession>
<comment type="caution">
    <text evidence="1">The sequence shown here is derived from an EMBL/GenBank/DDBJ whole genome shotgun (WGS) entry which is preliminary data.</text>
</comment>
<evidence type="ECO:0000313" key="1">
    <source>
        <dbReference type="EMBL" id="KAF5812500.1"/>
    </source>
</evidence>
<keyword evidence="2" id="KW-1185">Reference proteome</keyword>